<keyword evidence="1" id="KW-0472">Membrane</keyword>
<feature type="transmembrane region" description="Helical" evidence="1">
    <location>
        <begin position="42"/>
        <end position="62"/>
    </location>
</feature>
<protein>
    <submittedName>
        <fullName evidence="2">Uncharacterized protein</fullName>
    </submittedName>
</protein>
<gene>
    <name evidence="2" type="ORF">KK2020170_22850</name>
</gene>
<evidence type="ECO:0000313" key="3">
    <source>
        <dbReference type="Proteomes" id="UP000825258"/>
    </source>
</evidence>
<dbReference type="Proteomes" id="UP000825258">
    <property type="component" value="Chromosome"/>
</dbReference>
<reference evidence="2 3" key="1">
    <citation type="submission" date="2021-06" db="EMBL/GenBank/DDBJ databases">
        <title>Whole genome sequences of Flavobacterium sp. KK2020170 and assembly.</title>
        <authorList>
            <person name="Kitahara K."/>
            <person name="Miyoshi S."/>
            <person name="Uesaka K."/>
        </authorList>
    </citation>
    <scope>NUCLEOTIDE SEQUENCE [LARGE SCALE GENOMIC DNA]</scope>
    <source>
        <strain evidence="2 3">KK2020170</strain>
    </source>
</reference>
<dbReference type="EMBL" id="AP024749">
    <property type="protein sequence ID" value="BCY29417.1"/>
    <property type="molecule type" value="Genomic_DNA"/>
</dbReference>
<evidence type="ECO:0000256" key="1">
    <source>
        <dbReference type="SAM" id="Phobius"/>
    </source>
</evidence>
<dbReference type="RefSeq" id="WP_221258497.1">
    <property type="nucleotide sequence ID" value="NZ_AP024749.1"/>
</dbReference>
<name>A0ABN6I247_9FLAO</name>
<sequence>MIKDKIAKNLNSFDVESSMFLLALIYLFASIHFWNIRDQNSYYLYYVFLYGILTFLFIIPLIKKIILINPSRSVKKIEIELGTHDKVMPYTNEELVEKKLKKKINFVISELNLNSKTDFAILFLYVQYYIFDKKISNSELLRQINGSFEFDNFSESHFSQTANNLFIWKDGKAKIKSIKEVCNHSLHYERFKEIQEKFRDINS</sequence>
<keyword evidence="1" id="KW-0812">Transmembrane</keyword>
<proteinExistence type="predicted"/>
<organism evidence="2 3">
    <name type="scientific">Flavobacterium okayamense</name>
    <dbReference type="NCBI Taxonomy" id="2830782"/>
    <lineage>
        <taxon>Bacteria</taxon>
        <taxon>Pseudomonadati</taxon>
        <taxon>Bacteroidota</taxon>
        <taxon>Flavobacteriia</taxon>
        <taxon>Flavobacteriales</taxon>
        <taxon>Flavobacteriaceae</taxon>
        <taxon>Flavobacterium</taxon>
    </lineage>
</organism>
<evidence type="ECO:0000313" key="2">
    <source>
        <dbReference type="EMBL" id="BCY29417.1"/>
    </source>
</evidence>
<keyword evidence="3" id="KW-1185">Reference proteome</keyword>
<keyword evidence="1" id="KW-1133">Transmembrane helix</keyword>
<feature type="transmembrane region" description="Helical" evidence="1">
    <location>
        <begin position="20"/>
        <end position="36"/>
    </location>
</feature>
<accession>A0ABN6I247</accession>